<dbReference type="Proteomes" id="UP000298545">
    <property type="component" value="Chromosome circular"/>
</dbReference>
<protein>
    <recommendedName>
        <fullName evidence="3">tRNA threonylcarbamoyladenosine biosynthesis protein TsaE</fullName>
    </recommendedName>
    <alternativeName>
        <fullName evidence="10">t(6)A37 threonylcarbamoyladenosine biosynthesis protein TsaE</fullName>
    </alternativeName>
</protein>
<dbReference type="Gene3D" id="3.40.50.300">
    <property type="entry name" value="P-loop containing nucleotide triphosphate hydrolases"/>
    <property type="match status" value="1"/>
</dbReference>
<feature type="domain" description="Aminoglycoside phosphotransferase" evidence="11">
    <location>
        <begin position="174"/>
        <end position="423"/>
    </location>
</feature>
<evidence type="ECO:0000256" key="2">
    <source>
        <dbReference type="ARBA" id="ARBA00007599"/>
    </source>
</evidence>
<dbReference type="InterPro" id="IPR002575">
    <property type="entry name" value="Aminoglycoside_PTrfase"/>
</dbReference>
<dbReference type="SUPFAM" id="SSF52540">
    <property type="entry name" value="P-loop containing nucleoside triphosphate hydrolases"/>
    <property type="match status" value="1"/>
</dbReference>
<dbReference type="PANTHER" id="PTHR33540:SF2">
    <property type="entry name" value="TRNA THREONYLCARBAMOYLADENOSINE BIOSYNTHESIS PROTEIN TSAE"/>
    <property type="match status" value="1"/>
</dbReference>
<dbReference type="AlphaFoldDB" id="A0A4D7DHG2"/>
<dbReference type="EMBL" id="CP039691">
    <property type="protein sequence ID" value="QCI96633.1"/>
    <property type="molecule type" value="Genomic_DNA"/>
</dbReference>
<dbReference type="RefSeq" id="WP_027673462.1">
    <property type="nucleotide sequence ID" value="NZ_CP039691.1"/>
</dbReference>
<dbReference type="GO" id="GO:0005737">
    <property type="term" value="C:cytoplasm"/>
    <property type="evidence" value="ECO:0007669"/>
    <property type="project" value="UniProtKB-SubCell"/>
</dbReference>
<dbReference type="GO" id="GO:0046872">
    <property type="term" value="F:metal ion binding"/>
    <property type="evidence" value="ECO:0007669"/>
    <property type="project" value="UniProtKB-KW"/>
</dbReference>
<keyword evidence="4" id="KW-0963">Cytoplasm</keyword>
<evidence type="ECO:0000313" key="14">
    <source>
        <dbReference type="Proteomes" id="UP000298545"/>
    </source>
</evidence>
<dbReference type="Pfam" id="PF02367">
    <property type="entry name" value="TsaE"/>
    <property type="match status" value="1"/>
</dbReference>
<evidence type="ECO:0000313" key="12">
    <source>
        <dbReference type="EMBL" id="QCI96633.1"/>
    </source>
</evidence>
<dbReference type="InterPro" id="IPR027417">
    <property type="entry name" value="P-loop_NTPase"/>
</dbReference>
<sequence>MTAETTYFSIHLADEAETIRLGEDLALVVKPGDAVALIGDLGAGKSTLARALIRAIADDAELEVPSPTFTIVQSYTLRFPVAHLDLYRLSDVSELDELGIDEMLSEGVCLIEWPEMAADVLPKNSTIILRLTHEGDGRLAMIEASPRHIARLQRVLAIRAFLEKNGKVNVSRRYFSGDAAYRTYELLREASHQYLLMDWQPQPHGPVLQNGKSYAEIVHLARTVEPFVAIDLYLQSEGFTAPEILAQDMEQGILLLEDMGRDGVLDATGQPVEERYVQSAACLAALHEKPALEKISLPNGVQHQVPPFDADAMKIEASLLVDWYLPHIHGGKPTDEGQRQAFFAVWDEVIAKLSDVETGLLLRDFHSPNIIWQNNKSGIQQVGIIDFQDAMIGPTAYDLASLVQDARVTISPDLQAKMMQRYLDIRRSNPNFDEKAFLKAFAIMSAQRNCKLVGIWVRLMKRDGKPGYMKHMPRTFTYLRDALAHPELKPLADWFVQAGIDLNSQ</sequence>
<dbReference type="GO" id="GO:0016740">
    <property type="term" value="F:transferase activity"/>
    <property type="evidence" value="ECO:0007669"/>
    <property type="project" value="UniProtKB-KW"/>
</dbReference>
<dbReference type="NCBIfam" id="TIGR00150">
    <property type="entry name" value="T6A_YjeE"/>
    <property type="match status" value="1"/>
</dbReference>
<dbReference type="OrthoDB" id="9809275at2"/>
<keyword evidence="9" id="KW-0460">Magnesium</keyword>
<accession>A0A4D7DHG2</accession>
<name>A0A4D7DHG2_9HYPH</name>
<dbReference type="KEGG" id="alf:CFBP5473_01100"/>
<evidence type="ECO:0000256" key="10">
    <source>
        <dbReference type="ARBA" id="ARBA00032441"/>
    </source>
</evidence>
<dbReference type="PIRSF" id="PIRSF036599">
    <property type="entry name" value="AtpPhos"/>
    <property type="match status" value="1"/>
</dbReference>
<dbReference type="InterPro" id="IPR003442">
    <property type="entry name" value="T6A_TsaE"/>
</dbReference>
<keyword evidence="12" id="KW-0808">Transferase</keyword>
<keyword evidence="15" id="KW-1185">Reference proteome</keyword>
<keyword evidence="5" id="KW-0819">tRNA processing</keyword>
<dbReference type="Gene3D" id="3.30.200.20">
    <property type="entry name" value="Phosphorylase Kinase, domain 1"/>
    <property type="match status" value="1"/>
</dbReference>
<dbReference type="Gene3D" id="3.90.1200.10">
    <property type="match status" value="1"/>
</dbReference>
<keyword evidence="6" id="KW-0479">Metal-binding</keyword>
<evidence type="ECO:0000256" key="4">
    <source>
        <dbReference type="ARBA" id="ARBA00022490"/>
    </source>
</evidence>
<evidence type="ECO:0000259" key="11">
    <source>
        <dbReference type="Pfam" id="PF01636"/>
    </source>
</evidence>
<gene>
    <name evidence="12" type="primary">tsaE</name>
    <name evidence="12" type="ORF">CFBP5473_01100</name>
    <name evidence="13" type="ORF">J5285_04290</name>
</gene>
<comment type="similarity">
    <text evidence="2">Belongs to the TsaE family.</text>
</comment>
<reference evidence="13 15" key="2">
    <citation type="submission" date="2021-03" db="EMBL/GenBank/DDBJ databases">
        <title>Rapid diversification of plasmids in a genus of pathogenic and nitrogen fixing bacteria.</title>
        <authorList>
            <person name="Weisberg A.J."/>
            <person name="Miller M."/>
            <person name="Ream W."/>
            <person name="Grunwald N.J."/>
            <person name="Chang J.H."/>
        </authorList>
    </citation>
    <scope>NUCLEOTIDE SEQUENCE [LARGE SCALE GENOMIC DNA]</scope>
    <source>
        <strain evidence="13 15">AF3.44</strain>
    </source>
</reference>
<dbReference type="Proteomes" id="UP000826513">
    <property type="component" value="Chromosome 1"/>
</dbReference>
<evidence type="ECO:0000256" key="1">
    <source>
        <dbReference type="ARBA" id="ARBA00004496"/>
    </source>
</evidence>
<dbReference type="GO" id="GO:0002949">
    <property type="term" value="P:tRNA threonylcarbamoyladenosine modification"/>
    <property type="evidence" value="ECO:0007669"/>
    <property type="project" value="InterPro"/>
</dbReference>
<proteinExistence type="inferred from homology"/>
<evidence type="ECO:0000256" key="3">
    <source>
        <dbReference type="ARBA" id="ARBA00019010"/>
    </source>
</evidence>
<dbReference type="GO" id="GO:0005524">
    <property type="term" value="F:ATP binding"/>
    <property type="evidence" value="ECO:0007669"/>
    <property type="project" value="UniProtKB-KW"/>
</dbReference>
<comment type="subcellular location">
    <subcellularLocation>
        <location evidence="1">Cytoplasm</location>
    </subcellularLocation>
</comment>
<dbReference type="Pfam" id="PF01636">
    <property type="entry name" value="APH"/>
    <property type="match status" value="1"/>
</dbReference>
<evidence type="ECO:0000256" key="8">
    <source>
        <dbReference type="ARBA" id="ARBA00022840"/>
    </source>
</evidence>
<dbReference type="InterPro" id="IPR011009">
    <property type="entry name" value="Kinase-like_dom_sf"/>
</dbReference>
<evidence type="ECO:0000256" key="7">
    <source>
        <dbReference type="ARBA" id="ARBA00022741"/>
    </source>
</evidence>
<evidence type="ECO:0000256" key="9">
    <source>
        <dbReference type="ARBA" id="ARBA00022842"/>
    </source>
</evidence>
<dbReference type="EMBL" id="CP072167">
    <property type="protein sequence ID" value="QYA07943.1"/>
    <property type="molecule type" value="Genomic_DNA"/>
</dbReference>
<evidence type="ECO:0000256" key="6">
    <source>
        <dbReference type="ARBA" id="ARBA00022723"/>
    </source>
</evidence>
<evidence type="ECO:0000313" key="15">
    <source>
        <dbReference type="Proteomes" id="UP000826513"/>
    </source>
</evidence>
<dbReference type="InterPro" id="IPR012180">
    <property type="entry name" value="Bifunc_ATPase/PTrfase"/>
</dbReference>
<keyword evidence="8" id="KW-0067">ATP-binding</keyword>
<dbReference type="SUPFAM" id="SSF56112">
    <property type="entry name" value="Protein kinase-like (PK-like)"/>
    <property type="match status" value="1"/>
</dbReference>
<dbReference type="PANTHER" id="PTHR33540">
    <property type="entry name" value="TRNA THREONYLCARBAMOYLADENOSINE BIOSYNTHESIS PROTEIN TSAE"/>
    <property type="match status" value="1"/>
</dbReference>
<organism evidence="12 14">
    <name type="scientific">Agrobacterium larrymoorei</name>
    <dbReference type="NCBI Taxonomy" id="160699"/>
    <lineage>
        <taxon>Bacteria</taxon>
        <taxon>Pseudomonadati</taxon>
        <taxon>Pseudomonadota</taxon>
        <taxon>Alphaproteobacteria</taxon>
        <taxon>Hyphomicrobiales</taxon>
        <taxon>Rhizobiaceae</taxon>
        <taxon>Rhizobium/Agrobacterium group</taxon>
        <taxon>Agrobacterium</taxon>
    </lineage>
</organism>
<dbReference type="STRING" id="1367849.GCA_000518585_00576"/>
<reference evidence="12 14" key="1">
    <citation type="submission" date="2019-04" db="EMBL/GenBank/DDBJ databases">
        <title>Complete genome sequence of Agrobacterium larrymoorei CFBP5473.</title>
        <authorList>
            <person name="Haryono M."/>
            <person name="Chou L."/>
            <person name="Lin Y.-C."/>
            <person name="Lai E.-M."/>
            <person name="Kuo C.-H."/>
        </authorList>
    </citation>
    <scope>NUCLEOTIDE SEQUENCE [LARGE SCALE GENOMIC DNA]</scope>
    <source>
        <strain evidence="12 14">CFBP5473</strain>
    </source>
</reference>
<evidence type="ECO:0000313" key="13">
    <source>
        <dbReference type="EMBL" id="QYA07943.1"/>
    </source>
</evidence>
<evidence type="ECO:0000256" key="5">
    <source>
        <dbReference type="ARBA" id="ARBA00022694"/>
    </source>
</evidence>
<keyword evidence="7" id="KW-0547">Nucleotide-binding</keyword>